<dbReference type="KEGG" id="asd:AS9A_0515"/>
<evidence type="ECO:0000313" key="2">
    <source>
        <dbReference type="Proteomes" id="UP000009235"/>
    </source>
</evidence>
<keyword evidence="2" id="KW-1185">Reference proteome</keyword>
<dbReference type="Pfam" id="PF11583">
    <property type="entry name" value="AurF"/>
    <property type="match status" value="1"/>
</dbReference>
<name>F6EIP7_HOYSD</name>
<dbReference type="STRING" id="443218.AS9A_0515"/>
<evidence type="ECO:0000313" key="1">
    <source>
        <dbReference type="EMBL" id="AEF38972.1"/>
    </source>
</evidence>
<dbReference type="EMBL" id="CP002786">
    <property type="protein sequence ID" value="AEF38972.1"/>
    <property type="molecule type" value="Genomic_DNA"/>
</dbReference>
<dbReference type="Gene3D" id="1.10.620.20">
    <property type="entry name" value="Ribonucleotide Reductase, subunit A"/>
    <property type="match status" value="1"/>
</dbReference>
<gene>
    <name evidence="1" type="ordered locus">AS9A_0515</name>
</gene>
<dbReference type="GO" id="GO:0016491">
    <property type="term" value="F:oxidoreductase activity"/>
    <property type="evidence" value="ECO:0007669"/>
    <property type="project" value="InterPro"/>
</dbReference>
<evidence type="ECO:0008006" key="3">
    <source>
        <dbReference type="Google" id="ProtNLM"/>
    </source>
</evidence>
<accession>F6EIP7</accession>
<reference evidence="1 2" key="1">
    <citation type="journal article" date="2011" name="J. Bacteriol.">
        <title>Complete genome sequence of Amycolicicoccus subflavus DQS3-9A1T, an actinomycete isolated from crude oil-polluted soil.</title>
        <authorList>
            <person name="Cai M."/>
            <person name="Chen W.M."/>
            <person name="Nie Y."/>
            <person name="Chi C.Q."/>
            <person name="Wang Y.N."/>
            <person name="Tang Y.Q."/>
            <person name="Li G.Y."/>
            <person name="Wu X.L."/>
        </authorList>
    </citation>
    <scope>NUCLEOTIDE SEQUENCE [LARGE SCALE GENOMIC DNA]</scope>
    <source>
        <strain evidence="2">DSM 45089 / DQS3-9A1</strain>
    </source>
</reference>
<dbReference type="AlphaFoldDB" id="F6EIP7"/>
<dbReference type="eggNOG" id="COG3396">
    <property type="taxonomic scope" value="Bacteria"/>
</dbReference>
<dbReference type="SUPFAM" id="SSF47240">
    <property type="entry name" value="Ferritin-like"/>
    <property type="match status" value="1"/>
</dbReference>
<dbReference type="HOGENOM" id="CLU_051660_0_0_11"/>
<dbReference type="InterPro" id="IPR009078">
    <property type="entry name" value="Ferritin-like_SF"/>
</dbReference>
<protein>
    <recommendedName>
        <fullName evidence="3">p-aminobenzoate N-oxygenase AurF</fullName>
    </recommendedName>
</protein>
<dbReference type="InterPro" id="IPR012348">
    <property type="entry name" value="RNR-like"/>
</dbReference>
<dbReference type="InterPro" id="IPR025859">
    <property type="entry name" value="AurF/CmlI"/>
</dbReference>
<sequence>MWDNVTKTPRGVAMTLSIDDAVKTGRDSAAGSEEAPAINDEYTDALQTLSEGSVRKHFDPYEDIDWDSPEFRVDPTDRRWILPKADPLGRHPWYLAQPEDKQIEIGMWRQANIMRVGMHFENVLIRGIMQYVWNLDNGNPEFRYLTHEAAEECNHTQMFQEGVNRIGADVPGMTGLLRKLVPFAEIAVKFYPEWFFTFVLGGEEPIDHLQKSILRAGGEIHPMLERVMQIHVAEEARHISFAHKYLERNVPQANLVKRHLLSVLFPVTMRWMCDIIIIPPKEFGEKFDIPKSVLKELYWDTDESKETLRNIFGDVRALARHSGLMTPVGKLAWKLCGIGGRESRFRSEPTADQTIVANLTRAA</sequence>
<dbReference type="Proteomes" id="UP000009235">
    <property type="component" value="Chromosome"/>
</dbReference>
<organism evidence="1 2">
    <name type="scientific">Hoyosella subflava (strain DSM 45089 / JCM 17490 / NBRC 109087 / DQS3-9A1)</name>
    <name type="common">Amycolicicoccus subflavus</name>
    <dbReference type="NCBI Taxonomy" id="443218"/>
    <lineage>
        <taxon>Bacteria</taxon>
        <taxon>Bacillati</taxon>
        <taxon>Actinomycetota</taxon>
        <taxon>Actinomycetes</taxon>
        <taxon>Mycobacteriales</taxon>
        <taxon>Hoyosellaceae</taxon>
        <taxon>Hoyosella</taxon>
    </lineage>
</organism>
<proteinExistence type="predicted"/>